<proteinExistence type="predicted"/>
<dbReference type="AlphaFoldDB" id="A0A448XAE2"/>
<keyword evidence="3" id="KW-1185">Reference proteome</keyword>
<feature type="compositionally biased region" description="Polar residues" evidence="1">
    <location>
        <begin position="215"/>
        <end position="235"/>
    </location>
</feature>
<sequence length="329" mass="33705">MMLSRTDDIESSTRSPASPKVAFARFAESANLPSFSSLVHLAKLHEESGQLQGPYVFGSGGLACLSTSGLGKLPFPVSQASVLGSRFDGILPSFEALASAASGNSIASSRLDTSRAGTPCSLIGVAEPVPSLVSPQPAPSSYCSLGASVSPVSLSRSPSKLASRTRSRSRSLRRRNCKARHGSSQPTQPESSVALSDAQALSSSLLPGPFDSGNFMPTQLSNCDQQADSDGLNLTSNDHRIDAGLRRATSSLTSGASTPLTLVASSAGPGGITESGLSSDILGVQVLASISSSSPIVSTSSPRLLVNCPVTTALSFSPSLFHPTFPKVP</sequence>
<comment type="caution">
    <text evidence="2">The sequence shown here is derived from an EMBL/GenBank/DDBJ whole genome shotgun (WGS) entry which is preliminary data.</text>
</comment>
<accession>A0A448XAE2</accession>
<evidence type="ECO:0000313" key="3">
    <source>
        <dbReference type="Proteomes" id="UP000784294"/>
    </source>
</evidence>
<feature type="compositionally biased region" description="Basic residues" evidence="1">
    <location>
        <begin position="163"/>
        <end position="181"/>
    </location>
</feature>
<name>A0A448XAE2_9PLAT</name>
<feature type="region of interest" description="Disordered" evidence="1">
    <location>
        <begin position="149"/>
        <end position="198"/>
    </location>
</feature>
<organism evidence="2 3">
    <name type="scientific">Protopolystoma xenopodis</name>
    <dbReference type="NCBI Taxonomy" id="117903"/>
    <lineage>
        <taxon>Eukaryota</taxon>
        <taxon>Metazoa</taxon>
        <taxon>Spiralia</taxon>
        <taxon>Lophotrochozoa</taxon>
        <taxon>Platyhelminthes</taxon>
        <taxon>Monogenea</taxon>
        <taxon>Polyopisthocotylea</taxon>
        <taxon>Polystomatidea</taxon>
        <taxon>Polystomatidae</taxon>
        <taxon>Protopolystoma</taxon>
    </lineage>
</organism>
<protein>
    <submittedName>
        <fullName evidence="2">Uncharacterized protein</fullName>
    </submittedName>
</protein>
<dbReference type="EMBL" id="CAAALY010130005">
    <property type="protein sequence ID" value="VEL32079.1"/>
    <property type="molecule type" value="Genomic_DNA"/>
</dbReference>
<reference evidence="2" key="1">
    <citation type="submission" date="2018-11" db="EMBL/GenBank/DDBJ databases">
        <authorList>
            <consortium name="Pathogen Informatics"/>
        </authorList>
    </citation>
    <scope>NUCLEOTIDE SEQUENCE</scope>
</reference>
<evidence type="ECO:0000256" key="1">
    <source>
        <dbReference type="SAM" id="MobiDB-lite"/>
    </source>
</evidence>
<gene>
    <name evidence="2" type="ORF">PXEA_LOCUS25519</name>
</gene>
<evidence type="ECO:0000313" key="2">
    <source>
        <dbReference type="EMBL" id="VEL32079.1"/>
    </source>
</evidence>
<feature type="compositionally biased region" description="Low complexity" evidence="1">
    <location>
        <begin position="149"/>
        <end position="159"/>
    </location>
</feature>
<dbReference type="Proteomes" id="UP000784294">
    <property type="component" value="Unassembled WGS sequence"/>
</dbReference>
<feature type="non-terminal residue" evidence="2">
    <location>
        <position position="329"/>
    </location>
</feature>
<feature type="region of interest" description="Disordered" evidence="1">
    <location>
        <begin position="214"/>
        <end position="235"/>
    </location>
</feature>